<dbReference type="PANTHER" id="PTHR12250:SF0">
    <property type="entry name" value="GPI ETHANOLAMINE PHOSPHATE TRANSFERASE 1"/>
    <property type="match status" value="1"/>
</dbReference>
<keyword evidence="1" id="KW-0337">GPI-anchor biosynthesis</keyword>
<keyword evidence="1" id="KW-0808">Transferase</keyword>
<proteinExistence type="inferred from homology"/>
<dbReference type="Pfam" id="PF01663">
    <property type="entry name" value="Phosphodiest"/>
    <property type="match status" value="1"/>
</dbReference>
<dbReference type="AlphaFoldDB" id="A0A482V7U5"/>
<evidence type="ECO:0000313" key="2">
    <source>
        <dbReference type="EMBL" id="RZB39265.1"/>
    </source>
</evidence>
<dbReference type="UniPathway" id="UPA00196"/>
<dbReference type="InterPro" id="IPR007070">
    <property type="entry name" value="GPI_EtnP_transferase_1"/>
</dbReference>
<dbReference type="InterPro" id="IPR017850">
    <property type="entry name" value="Alkaline_phosphatase_core_sf"/>
</dbReference>
<feature type="transmembrane region" description="Helical" evidence="1">
    <location>
        <begin position="19"/>
        <end position="38"/>
    </location>
</feature>
<keyword evidence="1" id="KW-1133">Transmembrane helix</keyword>
<dbReference type="EC" id="2.-.-.-" evidence="1"/>
<dbReference type="EMBL" id="QDEB01129812">
    <property type="protein sequence ID" value="RZB39265.1"/>
    <property type="molecule type" value="Genomic_DNA"/>
</dbReference>
<dbReference type="CDD" id="cd16020">
    <property type="entry name" value="GPI_EPT_1"/>
    <property type="match status" value="1"/>
</dbReference>
<dbReference type="GO" id="GO:0005789">
    <property type="term" value="C:endoplasmic reticulum membrane"/>
    <property type="evidence" value="ECO:0007669"/>
    <property type="project" value="UniProtKB-SubCell"/>
</dbReference>
<keyword evidence="1" id="KW-0812">Transmembrane</keyword>
<feature type="non-terminal residue" evidence="2">
    <location>
        <position position="341"/>
    </location>
</feature>
<comment type="subcellular location">
    <subcellularLocation>
        <location evidence="1">Endoplasmic reticulum membrane</location>
        <topology evidence="1">Multi-pass membrane protein</topology>
    </subcellularLocation>
</comment>
<keyword evidence="3" id="KW-1185">Reference proteome</keyword>
<gene>
    <name evidence="2" type="ORF">BDFB_001594</name>
</gene>
<dbReference type="STRING" id="1661398.A0A482V7U5"/>
<accession>A0A482V7U5</accession>
<dbReference type="InterPro" id="IPR002591">
    <property type="entry name" value="Phosphodiest/P_Trfase"/>
</dbReference>
<comment type="caution">
    <text evidence="2">The sequence shown here is derived from an EMBL/GenBank/DDBJ whole genome shotgun (WGS) entry which is preliminary data.</text>
</comment>
<name>A0A482V7U5_ASBVE</name>
<evidence type="ECO:0000256" key="1">
    <source>
        <dbReference type="RuleBase" id="RU367138"/>
    </source>
</evidence>
<comment type="function">
    <text evidence="1">Ethanolamine phosphate transferase involved in glycosylphosphatidylinositol-anchor biosynthesis. Transfers ethanolamine phosphate to the first alpha-1,4-linked mannose of the glycosylphosphatidylinositol precursor of GPI-anchor.</text>
</comment>
<dbReference type="Gene3D" id="3.40.720.10">
    <property type="entry name" value="Alkaline Phosphatase, subunit A"/>
    <property type="match status" value="1"/>
</dbReference>
<dbReference type="Proteomes" id="UP000292052">
    <property type="component" value="Unassembled WGS sequence"/>
</dbReference>
<dbReference type="GO" id="GO:0051377">
    <property type="term" value="F:mannose-ethanolamine phosphotransferase activity"/>
    <property type="evidence" value="ECO:0007669"/>
    <property type="project" value="UniProtKB-UniRule"/>
</dbReference>
<evidence type="ECO:0000313" key="3">
    <source>
        <dbReference type="Proteomes" id="UP000292052"/>
    </source>
</evidence>
<comment type="pathway">
    <text evidence="1">Glycolipid biosynthesis; glycosylphosphatidylinositol-anchor biosynthesis.</text>
</comment>
<organism evidence="2 3">
    <name type="scientific">Asbolus verrucosus</name>
    <name type="common">Desert ironclad beetle</name>
    <dbReference type="NCBI Taxonomy" id="1661398"/>
    <lineage>
        <taxon>Eukaryota</taxon>
        <taxon>Metazoa</taxon>
        <taxon>Ecdysozoa</taxon>
        <taxon>Arthropoda</taxon>
        <taxon>Hexapoda</taxon>
        <taxon>Insecta</taxon>
        <taxon>Pterygota</taxon>
        <taxon>Neoptera</taxon>
        <taxon>Endopterygota</taxon>
        <taxon>Coleoptera</taxon>
        <taxon>Polyphaga</taxon>
        <taxon>Cucujiformia</taxon>
        <taxon>Tenebrionidae</taxon>
        <taxon>Pimeliinae</taxon>
        <taxon>Asbolus</taxon>
    </lineage>
</organism>
<protein>
    <recommendedName>
        <fullName evidence="1">GPI ethanolamine phosphate transferase 1</fullName>
        <ecNumber evidence="1">2.-.-.-</ecNumber>
    </recommendedName>
</protein>
<reference evidence="2 3" key="1">
    <citation type="submission" date="2017-03" db="EMBL/GenBank/DDBJ databases">
        <title>Genome of the blue death feigning beetle - Asbolus verrucosus.</title>
        <authorList>
            <person name="Rider S.D."/>
        </authorList>
    </citation>
    <scope>NUCLEOTIDE SEQUENCE [LARGE SCALE GENOMIC DNA]</scope>
    <source>
        <strain evidence="2">Butters</strain>
        <tissue evidence="2">Head and leg muscle</tissue>
    </source>
</reference>
<dbReference type="GO" id="GO:0006506">
    <property type="term" value="P:GPI anchor biosynthetic process"/>
    <property type="evidence" value="ECO:0007669"/>
    <property type="project" value="UniProtKB-UniPathway"/>
</dbReference>
<dbReference type="InterPro" id="IPR037671">
    <property type="entry name" value="PIGN_N"/>
</dbReference>
<feature type="non-terminal residue" evidence="2">
    <location>
        <position position="1"/>
    </location>
</feature>
<keyword evidence="1" id="KW-0472">Membrane</keyword>
<dbReference type="OrthoDB" id="2748310at2759"/>
<keyword evidence="1" id="KW-0256">Endoplasmic reticulum</keyword>
<dbReference type="PANTHER" id="PTHR12250">
    <property type="entry name" value="PHOSPHATIDYLINOSITOL GLYCAN, CLASS N"/>
    <property type="match status" value="1"/>
</dbReference>
<comment type="caution">
    <text evidence="1">Lacks conserved residue(s) required for the propagation of feature annotation.</text>
</comment>
<dbReference type="SUPFAM" id="SSF53649">
    <property type="entry name" value="Alkaline phosphatase-like"/>
    <property type="match status" value="1"/>
</dbReference>
<comment type="similarity">
    <text evidence="1">Belongs to the PIGG/PIGN/PIGO family. PIGN subfamily.</text>
</comment>
<sequence length="341" mass="38465">HWTDVNMQRPLIKARHRNVISLIVFGILVHALIMKAAFDIYFSSPIDHGMTPVKSTTNPPAKRVVFIVADGLRADSIFRKGQTVKTPHLTKIRKTRASWGIAHTRVPTESRPGHVALLAGIYEDPSAIFQSWTGNPVDFDSVINQSANAWCWGSPNIVNMFNKDELPHIHSYSYDPNIQDFGKNNTAALDLWVFEHLRDFLEEQKKCLDCFDFWENGNIFFLHLLGIDTAGHGYKPDSLEYIENIRTVDHYIPKVEQMFEKIFPDSSTAYIFTADHGMTDWGSHGAGSDHETNIPFIAWGAGIKVEEIQKDIKQIDVAPLISALIGINYPINSLASYFLIG</sequence>